<evidence type="ECO:0000313" key="15">
    <source>
        <dbReference type="EMBL" id="KAK7040919.1"/>
    </source>
</evidence>
<comment type="subunit">
    <text evidence="9">Component of the heterotrimeric canonical replication protein A complex (RPA).</text>
</comment>
<evidence type="ECO:0000259" key="12">
    <source>
        <dbReference type="Pfam" id="PF04057"/>
    </source>
</evidence>
<dbReference type="SUPFAM" id="SSF50249">
    <property type="entry name" value="Nucleic acid-binding proteins"/>
    <property type="match status" value="4"/>
</dbReference>
<evidence type="ECO:0000256" key="7">
    <source>
        <dbReference type="ARBA" id="ARBA00023125"/>
    </source>
</evidence>
<dbReference type="GO" id="GO:0007004">
    <property type="term" value="P:telomere maintenance via telomerase"/>
    <property type="evidence" value="ECO:0007669"/>
    <property type="project" value="UniProtKB-ARBA"/>
</dbReference>
<reference evidence="15 16" key="1">
    <citation type="submission" date="2024-01" db="EMBL/GenBank/DDBJ databases">
        <title>A draft genome for a cacao thread blight-causing isolate of Paramarasmius palmivorus.</title>
        <authorList>
            <person name="Baruah I.K."/>
            <person name="Bukari Y."/>
            <person name="Amoako-Attah I."/>
            <person name="Meinhardt L.W."/>
            <person name="Bailey B.A."/>
            <person name="Cohen S.P."/>
        </authorList>
    </citation>
    <scope>NUCLEOTIDE SEQUENCE [LARGE SCALE GENOMIC DNA]</scope>
    <source>
        <strain evidence="15 16">GH-12</strain>
    </source>
</reference>
<dbReference type="GO" id="GO:0006281">
    <property type="term" value="P:DNA repair"/>
    <property type="evidence" value="ECO:0007669"/>
    <property type="project" value="InterPro"/>
</dbReference>
<dbReference type="InterPro" id="IPR007199">
    <property type="entry name" value="Rep_factor-A_N"/>
</dbReference>
<feature type="domain" description="Replication protein A OB" evidence="14">
    <location>
        <begin position="296"/>
        <end position="394"/>
    </location>
</feature>
<keyword evidence="15" id="KW-0687">Ribonucleoprotein</keyword>
<dbReference type="GO" id="GO:0006310">
    <property type="term" value="P:DNA recombination"/>
    <property type="evidence" value="ECO:0007669"/>
    <property type="project" value="InterPro"/>
</dbReference>
<evidence type="ECO:0000256" key="9">
    <source>
        <dbReference type="RuleBase" id="RU364130"/>
    </source>
</evidence>
<dbReference type="FunFam" id="2.40.50.140:FF:000064">
    <property type="entry name" value="Replication protein A subunit"/>
    <property type="match status" value="1"/>
</dbReference>
<keyword evidence="7 9" id="KW-0238">DNA-binding</keyword>
<feature type="compositionally biased region" description="Low complexity" evidence="10">
    <location>
        <begin position="147"/>
        <end position="168"/>
    </location>
</feature>
<evidence type="ECO:0000313" key="16">
    <source>
        <dbReference type="Proteomes" id="UP001383192"/>
    </source>
</evidence>
<dbReference type="PANTHER" id="PTHR47165:SF4">
    <property type="entry name" value="OS03G0429900 PROTEIN"/>
    <property type="match status" value="1"/>
</dbReference>
<dbReference type="AlphaFoldDB" id="A0AAW0CM57"/>
<dbReference type="GO" id="GO:0005840">
    <property type="term" value="C:ribosome"/>
    <property type="evidence" value="ECO:0007669"/>
    <property type="project" value="UniProtKB-KW"/>
</dbReference>
<dbReference type="PANTHER" id="PTHR47165">
    <property type="entry name" value="OS03G0429900 PROTEIN"/>
    <property type="match status" value="1"/>
</dbReference>
<dbReference type="Pfam" id="PF01336">
    <property type="entry name" value="tRNA_anti-codon"/>
    <property type="match status" value="1"/>
</dbReference>
<dbReference type="NCBIfam" id="TIGR00617">
    <property type="entry name" value="rpa1"/>
    <property type="match status" value="1"/>
</dbReference>
<evidence type="ECO:0000256" key="1">
    <source>
        <dbReference type="ARBA" id="ARBA00004123"/>
    </source>
</evidence>
<feature type="domain" description="Replication factor-A protein 1 N-terminal" evidence="12">
    <location>
        <begin position="9"/>
        <end position="103"/>
    </location>
</feature>
<evidence type="ECO:0000256" key="4">
    <source>
        <dbReference type="ARBA" id="ARBA00022723"/>
    </source>
</evidence>
<evidence type="ECO:0000256" key="3">
    <source>
        <dbReference type="ARBA" id="ARBA00022705"/>
    </source>
</evidence>
<keyword evidence="4 9" id="KW-0479">Metal-binding</keyword>
<dbReference type="Gene3D" id="2.40.50.140">
    <property type="entry name" value="Nucleic acid-binding proteins"/>
    <property type="match status" value="4"/>
</dbReference>
<keyword evidence="3 9" id="KW-0235">DNA replication</keyword>
<evidence type="ECO:0000256" key="8">
    <source>
        <dbReference type="ARBA" id="ARBA00023242"/>
    </source>
</evidence>
<proteinExistence type="inferred from homology"/>
<evidence type="ECO:0000259" key="11">
    <source>
        <dbReference type="Pfam" id="PF01336"/>
    </source>
</evidence>
<evidence type="ECO:0000256" key="6">
    <source>
        <dbReference type="ARBA" id="ARBA00022833"/>
    </source>
</evidence>
<dbReference type="CDD" id="cd04475">
    <property type="entry name" value="RPA1_DBD_B"/>
    <property type="match status" value="1"/>
</dbReference>
<evidence type="ECO:0000256" key="5">
    <source>
        <dbReference type="ARBA" id="ARBA00022771"/>
    </source>
</evidence>
<dbReference type="GO" id="GO:0003677">
    <property type="term" value="F:DNA binding"/>
    <property type="evidence" value="ECO:0007669"/>
    <property type="project" value="UniProtKB-KW"/>
</dbReference>
<keyword evidence="16" id="KW-1185">Reference proteome</keyword>
<keyword evidence="15" id="KW-0689">Ribosomal protein</keyword>
<dbReference type="EMBL" id="JAYKXP010000035">
    <property type="protein sequence ID" value="KAK7040919.1"/>
    <property type="molecule type" value="Genomic_DNA"/>
</dbReference>
<dbReference type="CDD" id="cd04476">
    <property type="entry name" value="RPA1_DBD_C"/>
    <property type="match status" value="1"/>
</dbReference>
<comment type="similarity">
    <text evidence="2 9">Belongs to the replication factor A protein 1 family.</text>
</comment>
<dbReference type="FunFam" id="2.40.50.140:FF:000090">
    <property type="entry name" value="Replication protein A subunit"/>
    <property type="match status" value="1"/>
</dbReference>
<dbReference type="InterPro" id="IPR047192">
    <property type="entry name" value="Euk_RPA1_DBD_C"/>
</dbReference>
<protein>
    <recommendedName>
        <fullName evidence="9">Replication protein A subunit</fullName>
    </recommendedName>
</protein>
<dbReference type="InterPro" id="IPR013955">
    <property type="entry name" value="Rep_factor-A_C"/>
</dbReference>
<evidence type="ECO:0000259" key="14">
    <source>
        <dbReference type="Pfam" id="PF16900"/>
    </source>
</evidence>
<gene>
    <name evidence="15" type="primary">RPA1_1</name>
    <name evidence="15" type="ORF">VNI00_009515</name>
</gene>
<dbReference type="FunFam" id="2.40.50.140:FF:000041">
    <property type="entry name" value="Replication protein A subunit"/>
    <property type="match status" value="1"/>
</dbReference>
<comment type="caution">
    <text evidence="15">The sequence shown here is derived from an EMBL/GenBank/DDBJ whole genome shotgun (WGS) entry which is preliminary data.</text>
</comment>
<evidence type="ECO:0000256" key="10">
    <source>
        <dbReference type="SAM" id="MobiDB-lite"/>
    </source>
</evidence>
<dbReference type="InterPro" id="IPR012340">
    <property type="entry name" value="NA-bd_OB-fold"/>
</dbReference>
<accession>A0AAW0CM57</accession>
<dbReference type="GO" id="GO:0006260">
    <property type="term" value="P:DNA replication"/>
    <property type="evidence" value="ECO:0007669"/>
    <property type="project" value="UniProtKB-KW"/>
</dbReference>
<keyword evidence="8 9" id="KW-0539">Nucleus</keyword>
<dbReference type="Proteomes" id="UP001383192">
    <property type="component" value="Unassembled WGS sequence"/>
</dbReference>
<feature type="domain" description="Replication factor A C-terminal" evidence="13">
    <location>
        <begin position="459"/>
        <end position="603"/>
    </location>
</feature>
<sequence length="618" mass="68905">MSYQLEEGIIERLHEAEPTDEQLFTAPHVLQVLSVKQVGANGAQDRHRVILSDGAHFLQAMLATQLNHMLSDELLTKNTIIVTQKLSCNFVQGKRLLILMALSIQGQCEEKIGNPTNINEKDEGGSKPVSAAATPAVVKAESSTNVRQQSAPQQQQQKPQQPSRQPAPGRTSKTVHPIEALSPYQNNWTIKARVTQKSDMKTWSNQRGEGKLFNVTLMDESGEIRGTAFNAVADDLYGRLEEGKVYYISKAKINLAKKKFSNVSNDYELSLERNTEIEECMDAANLPMVKYNFIQLSELENMAKDSTCDVIGIVKEVGNLDEITSKSTQRNVKKRDLTLVDKSGFSTRLTLWGNQAENFKPEDESPVIAFKGVKVGDFGGRTLSMISSSMMTQNPDLQETFALRGWYDALGSTEQFRSHTNASVNAAGGGAIQGFNRKEMMSLAEVKEKGLGSGDSTGYFSNRSTILHIKSDNIAYPACSSSGCSKKVTETGGSWHCEKCNMSYDSPTWRYIISMAVSDYSGQEWFQAFNDVAEKIFNRSANDLIEIKDRNDEEYNTIMHQTIGTMWNFSCRAKTDTFNDMPRIRKGVMRVEAVNFNVEAKHLIDLLHTPWADQGMVM</sequence>
<dbReference type="Pfam" id="PF04057">
    <property type="entry name" value="Rep-A_N"/>
    <property type="match status" value="1"/>
</dbReference>
<dbReference type="GO" id="GO:0005662">
    <property type="term" value="C:DNA replication factor A complex"/>
    <property type="evidence" value="ECO:0007669"/>
    <property type="project" value="UniProtKB-ARBA"/>
</dbReference>
<keyword evidence="5 9" id="KW-0863">Zinc-finger</keyword>
<evidence type="ECO:0000259" key="13">
    <source>
        <dbReference type="Pfam" id="PF08646"/>
    </source>
</evidence>
<feature type="region of interest" description="Disordered" evidence="10">
    <location>
        <begin position="114"/>
        <end position="178"/>
    </location>
</feature>
<dbReference type="Pfam" id="PF16900">
    <property type="entry name" value="REPA_OB_2"/>
    <property type="match status" value="1"/>
</dbReference>
<feature type="domain" description="OB" evidence="11">
    <location>
        <begin position="188"/>
        <end position="269"/>
    </location>
</feature>
<comment type="subcellular location">
    <subcellularLocation>
        <location evidence="1 9">Nucleus</location>
    </subcellularLocation>
</comment>
<dbReference type="CDD" id="cd04477">
    <property type="entry name" value="RPA1N"/>
    <property type="match status" value="1"/>
</dbReference>
<dbReference type="CDD" id="cd04474">
    <property type="entry name" value="RPA1_DBD_A"/>
    <property type="match status" value="1"/>
</dbReference>
<dbReference type="Pfam" id="PF08646">
    <property type="entry name" value="Rep_fac-A_C"/>
    <property type="match status" value="1"/>
</dbReference>
<dbReference type="InterPro" id="IPR004591">
    <property type="entry name" value="Rfa1"/>
</dbReference>
<dbReference type="GO" id="GO:0000781">
    <property type="term" value="C:chromosome, telomeric region"/>
    <property type="evidence" value="ECO:0007669"/>
    <property type="project" value="UniProtKB-ARBA"/>
</dbReference>
<evidence type="ECO:0000256" key="2">
    <source>
        <dbReference type="ARBA" id="ARBA00005690"/>
    </source>
</evidence>
<dbReference type="InterPro" id="IPR031657">
    <property type="entry name" value="REPA_OB_2"/>
</dbReference>
<organism evidence="15 16">
    <name type="scientific">Paramarasmius palmivorus</name>
    <dbReference type="NCBI Taxonomy" id="297713"/>
    <lineage>
        <taxon>Eukaryota</taxon>
        <taxon>Fungi</taxon>
        <taxon>Dikarya</taxon>
        <taxon>Basidiomycota</taxon>
        <taxon>Agaricomycotina</taxon>
        <taxon>Agaricomycetes</taxon>
        <taxon>Agaricomycetidae</taxon>
        <taxon>Agaricales</taxon>
        <taxon>Marasmiineae</taxon>
        <taxon>Marasmiaceae</taxon>
        <taxon>Paramarasmius</taxon>
    </lineage>
</organism>
<comment type="function">
    <text evidence="9">As part of the replication protein A (RPA/RP-A), a single-stranded DNA-binding heterotrimeric complex, may play an essential role in DNA replication, recombination and repair. Binds and stabilizes single-stranded DNA intermediates, preventing complementary DNA reannealing and recruiting different proteins involved in DNA metabolism.</text>
</comment>
<name>A0AAW0CM57_9AGAR</name>
<dbReference type="InterPro" id="IPR004365">
    <property type="entry name" value="NA-bd_OB_tRNA"/>
</dbReference>
<keyword evidence="6 9" id="KW-0862">Zinc</keyword>
<dbReference type="GO" id="GO:0008270">
    <property type="term" value="F:zinc ion binding"/>
    <property type="evidence" value="ECO:0007669"/>
    <property type="project" value="UniProtKB-KW"/>
</dbReference>